<dbReference type="PRINTS" id="PR00111">
    <property type="entry name" value="ABHYDROLASE"/>
</dbReference>
<dbReference type="EMBL" id="BAABHK010000030">
    <property type="protein sequence ID" value="GAA4639939.1"/>
    <property type="molecule type" value="Genomic_DNA"/>
</dbReference>
<dbReference type="InterPro" id="IPR050266">
    <property type="entry name" value="AB_hydrolase_sf"/>
</dbReference>
<keyword evidence="2" id="KW-0378">Hydrolase</keyword>
<dbReference type="Proteomes" id="UP001501442">
    <property type="component" value="Unassembled WGS sequence"/>
</dbReference>
<evidence type="ECO:0000259" key="1">
    <source>
        <dbReference type="Pfam" id="PF00561"/>
    </source>
</evidence>
<proteinExistence type="predicted"/>
<accession>A0ABP8UTZ6</accession>
<reference evidence="3" key="1">
    <citation type="journal article" date="2019" name="Int. J. Syst. Evol. Microbiol.">
        <title>The Global Catalogue of Microorganisms (GCM) 10K type strain sequencing project: providing services to taxonomists for standard genome sequencing and annotation.</title>
        <authorList>
            <consortium name="The Broad Institute Genomics Platform"/>
            <consortium name="The Broad Institute Genome Sequencing Center for Infectious Disease"/>
            <person name="Wu L."/>
            <person name="Ma J."/>
        </authorList>
    </citation>
    <scope>NUCLEOTIDE SEQUENCE [LARGE SCALE GENOMIC DNA]</scope>
    <source>
        <strain evidence="3">JCM 17939</strain>
    </source>
</reference>
<protein>
    <submittedName>
        <fullName evidence="2">Alpha/beta hydrolase</fullName>
    </submittedName>
</protein>
<dbReference type="RefSeq" id="WP_345443540.1">
    <property type="nucleotide sequence ID" value="NZ_BAABHK010000030.1"/>
</dbReference>
<dbReference type="SUPFAM" id="SSF53474">
    <property type="entry name" value="alpha/beta-Hydrolases"/>
    <property type="match status" value="1"/>
</dbReference>
<evidence type="ECO:0000313" key="2">
    <source>
        <dbReference type="EMBL" id="GAA4639939.1"/>
    </source>
</evidence>
<dbReference type="PANTHER" id="PTHR43798">
    <property type="entry name" value="MONOACYLGLYCEROL LIPASE"/>
    <property type="match status" value="1"/>
</dbReference>
<keyword evidence="3" id="KW-1185">Reference proteome</keyword>
<feature type="domain" description="AB hydrolase-1" evidence="1">
    <location>
        <begin position="25"/>
        <end position="131"/>
    </location>
</feature>
<dbReference type="InterPro" id="IPR029058">
    <property type="entry name" value="AB_hydrolase_fold"/>
</dbReference>
<dbReference type="Pfam" id="PF00561">
    <property type="entry name" value="Abhydrolase_1"/>
    <property type="match status" value="1"/>
</dbReference>
<gene>
    <name evidence="2" type="ORF">GCM10023196_103480</name>
</gene>
<sequence>MDDLRTADVGDVRLAYRVGGEAAAPPVVLLHALGEGGRTWQETGAALAASHRVYAVDLRGHGASDRAAAYSFELMRDDVVAFLDVLGLDRVGLVGHSMGATVAYLLAGSHPERVDRLVLEEPPPPVPADPPRRLPANPEETEAFDWAAVDAIYRQRNDPDPAYWDVPAAITAPTLVVAGGPGSPLPQDQLTRFAQAIPDHRLVTIDAGHLVHEERPGEFAAALTAFLA</sequence>
<dbReference type="Gene3D" id="3.40.50.1820">
    <property type="entry name" value="alpha/beta hydrolase"/>
    <property type="match status" value="1"/>
</dbReference>
<organism evidence="2 3">
    <name type="scientific">Actinoallomurus vinaceus</name>
    <dbReference type="NCBI Taxonomy" id="1080074"/>
    <lineage>
        <taxon>Bacteria</taxon>
        <taxon>Bacillati</taxon>
        <taxon>Actinomycetota</taxon>
        <taxon>Actinomycetes</taxon>
        <taxon>Streptosporangiales</taxon>
        <taxon>Thermomonosporaceae</taxon>
        <taxon>Actinoallomurus</taxon>
    </lineage>
</organism>
<dbReference type="PANTHER" id="PTHR43798:SF33">
    <property type="entry name" value="HYDROLASE, PUTATIVE (AFU_ORTHOLOGUE AFUA_2G14860)-RELATED"/>
    <property type="match status" value="1"/>
</dbReference>
<dbReference type="GO" id="GO:0016787">
    <property type="term" value="F:hydrolase activity"/>
    <property type="evidence" value="ECO:0007669"/>
    <property type="project" value="UniProtKB-KW"/>
</dbReference>
<name>A0ABP8UTZ6_9ACTN</name>
<comment type="caution">
    <text evidence="2">The sequence shown here is derived from an EMBL/GenBank/DDBJ whole genome shotgun (WGS) entry which is preliminary data.</text>
</comment>
<evidence type="ECO:0000313" key="3">
    <source>
        <dbReference type="Proteomes" id="UP001501442"/>
    </source>
</evidence>
<dbReference type="InterPro" id="IPR000073">
    <property type="entry name" value="AB_hydrolase_1"/>
</dbReference>